<accession>A0AAE0C8V1</accession>
<dbReference type="EMBL" id="LGRX02026609">
    <property type="protein sequence ID" value="KAK3250586.1"/>
    <property type="molecule type" value="Genomic_DNA"/>
</dbReference>
<evidence type="ECO:0000313" key="2">
    <source>
        <dbReference type="Proteomes" id="UP001190700"/>
    </source>
</evidence>
<dbReference type="Proteomes" id="UP001190700">
    <property type="component" value="Unassembled WGS sequence"/>
</dbReference>
<proteinExistence type="predicted"/>
<organism evidence="1 2">
    <name type="scientific">Cymbomonas tetramitiformis</name>
    <dbReference type="NCBI Taxonomy" id="36881"/>
    <lineage>
        <taxon>Eukaryota</taxon>
        <taxon>Viridiplantae</taxon>
        <taxon>Chlorophyta</taxon>
        <taxon>Pyramimonadophyceae</taxon>
        <taxon>Pyramimonadales</taxon>
        <taxon>Pyramimonadaceae</taxon>
        <taxon>Cymbomonas</taxon>
    </lineage>
</organism>
<reference evidence="1 2" key="1">
    <citation type="journal article" date="2015" name="Genome Biol. Evol.">
        <title>Comparative Genomics of a Bacterivorous Green Alga Reveals Evolutionary Causalities and Consequences of Phago-Mixotrophic Mode of Nutrition.</title>
        <authorList>
            <person name="Burns J.A."/>
            <person name="Paasch A."/>
            <person name="Narechania A."/>
            <person name="Kim E."/>
        </authorList>
    </citation>
    <scope>NUCLEOTIDE SEQUENCE [LARGE SCALE GENOMIC DNA]</scope>
    <source>
        <strain evidence="1 2">PLY_AMNH</strain>
    </source>
</reference>
<gene>
    <name evidence="1" type="ORF">CYMTET_40037</name>
</gene>
<keyword evidence="2" id="KW-1185">Reference proteome</keyword>
<name>A0AAE0C8V1_9CHLO</name>
<comment type="caution">
    <text evidence="1">The sequence shown here is derived from an EMBL/GenBank/DDBJ whole genome shotgun (WGS) entry which is preliminary data.</text>
</comment>
<sequence>MVSGVGHRQPPAFFNEHPQLRGTGLDFDSFDVYNSGLSSDLFDVNNSGIKFNNDPITSGADAQYIEFYKLFNRCPAGFDLVAESG</sequence>
<evidence type="ECO:0000313" key="1">
    <source>
        <dbReference type="EMBL" id="KAK3250586.1"/>
    </source>
</evidence>
<protein>
    <submittedName>
        <fullName evidence="1">Uncharacterized protein</fullName>
    </submittedName>
</protein>
<dbReference type="AlphaFoldDB" id="A0AAE0C8V1"/>